<dbReference type="PROSITE" id="PS51770">
    <property type="entry name" value="HOTDOG_ACOT"/>
    <property type="match status" value="1"/>
</dbReference>
<organism evidence="5 6">
    <name type="scientific">Actinokineospora soli</name>
    <dbReference type="NCBI Taxonomy" id="1048753"/>
    <lineage>
        <taxon>Bacteria</taxon>
        <taxon>Bacillati</taxon>
        <taxon>Actinomycetota</taxon>
        <taxon>Actinomycetes</taxon>
        <taxon>Pseudonocardiales</taxon>
        <taxon>Pseudonocardiaceae</taxon>
        <taxon>Actinokineospora</taxon>
    </lineage>
</organism>
<keyword evidence="6" id="KW-1185">Reference proteome</keyword>
<dbReference type="SUPFAM" id="SSF54637">
    <property type="entry name" value="Thioesterase/thiol ester dehydrase-isomerase"/>
    <property type="match status" value="1"/>
</dbReference>
<dbReference type="InterPro" id="IPR006683">
    <property type="entry name" value="Thioestr_dom"/>
</dbReference>
<evidence type="ECO:0000259" key="4">
    <source>
        <dbReference type="PROSITE" id="PS51770"/>
    </source>
</evidence>
<dbReference type="EMBL" id="JBHTEY010000004">
    <property type="protein sequence ID" value="MFC7617426.1"/>
    <property type="molecule type" value="Genomic_DNA"/>
</dbReference>
<dbReference type="InterPro" id="IPR033120">
    <property type="entry name" value="HOTDOG_ACOT"/>
</dbReference>
<dbReference type="EC" id="3.1.2.20" evidence="5"/>
<dbReference type="Pfam" id="PF03061">
    <property type="entry name" value="4HBT"/>
    <property type="match status" value="1"/>
</dbReference>
<accession>A0ABW2TVW1</accession>
<dbReference type="GO" id="GO:0047617">
    <property type="term" value="F:fatty acyl-CoA hydrolase activity"/>
    <property type="evidence" value="ECO:0007669"/>
    <property type="project" value="UniProtKB-EC"/>
</dbReference>
<dbReference type="PANTHER" id="PTHR11049:SF16">
    <property type="entry name" value="PROTEIN VDLD"/>
    <property type="match status" value="1"/>
</dbReference>
<comment type="similarity">
    <text evidence="1">Belongs to the acyl coenzyme A hydrolase family.</text>
</comment>
<gene>
    <name evidence="5" type="ORF">ACFQV2_32395</name>
</gene>
<dbReference type="InterPro" id="IPR029069">
    <property type="entry name" value="HotDog_dom_sf"/>
</dbReference>
<feature type="domain" description="HotDog ACOT-type" evidence="4">
    <location>
        <begin position="1"/>
        <end position="103"/>
    </location>
</feature>
<evidence type="ECO:0000256" key="2">
    <source>
        <dbReference type="ARBA" id="ARBA00022801"/>
    </source>
</evidence>
<proteinExistence type="inferred from homology"/>
<sequence>MVWRADQNMFGSGRGTLVLELVDDVAWATASRHAGGHAVTATVEHMIFRNPTWAGDVVTAFAQVEGTGRTSMDIGVYVTAQRGADERVPVAEAHLVFVAVDADGNPRAVPGVYPETEAEYAAARAAEIRREHRRSLTGALSEQAR</sequence>
<evidence type="ECO:0000313" key="5">
    <source>
        <dbReference type="EMBL" id="MFC7617426.1"/>
    </source>
</evidence>
<evidence type="ECO:0000313" key="6">
    <source>
        <dbReference type="Proteomes" id="UP001596512"/>
    </source>
</evidence>
<evidence type="ECO:0000256" key="3">
    <source>
        <dbReference type="PROSITE-ProRule" id="PRU01106"/>
    </source>
</evidence>
<name>A0ABW2TVW1_9PSEU</name>
<protein>
    <submittedName>
        <fullName evidence="5">Acyl-CoA thioesterase</fullName>
        <ecNumber evidence="5">3.1.2.20</ecNumber>
    </submittedName>
</protein>
<dbReference type="Gene3D" id="3.10.129.10">
    <property type="entry name" value="Hotdog Thioesterase"/>
    <property type="match status" value="1"/>
</dbReference>
<dbReference type="InterPro" id="IPR040170">
    <property type="entry name" value="Cytosol_ACT"/>
</dbReference>
<evidence type="ECO:0000256" key="1">
    <source>
        <dbReference type="ARBA" id="ARBA00010458"/>
    </source>
</evidence>
<keyword evidence="2 3" id="KW-0378">Hydrolase</keyword>
<reference evidence="6" key="1">
    <citation type="journal article" date="2019" name="Int. J. Syst. Evol. Microbiol.">
        <title>The Global Catalogue of Microorganisms (GCM) 10K type strain sequencing project: providing services to taxonomists for standard genome sequencing and annotation.</title>
        <authorList>
            <consortium name="The Broad Institute Genomics Platform"/>
            <consortium name="The Broad Institute Genome Sequencing Center for Infectious Disease"/>
            <person name="Wu L."/>
            <person name="Ma J."/>
        </authorList>
    </citation>
    <scope>NUCLEOTIDE SEQUENCE [LARGE SCALE GENOMIC DNA]</scope>
    <source>
        <strain evidence="6">JCM 17695</strain>
    </source>
</reference>
<comment type="caution">
    <text evidence="5">The sequence shown here is derived from an EMBL/GenBank/DDBJ whole genome shotgun (WGS) entry which is preliminary data.</text>
</comment>
<dbReference type="Proteomes" id="UP001596512">
    <property type="component" value="Unassembled WGS sequence"/>
</dbReference>
<dbReference type="PANTHER" id="PTHR11049">
    <property type="entry name" value="ACYL COENZYME A THIOESTER HYDROLASE"/>
    <property type="match status" value="1"/>
</dbReference>
<dbReference type="CDD" id="cd03442">
    <property type="entry name" value="BFIT_BACH"/>
    <property type="match status" value="1"/>
</dbReference>